<evidence type="ECO:0000256" key="6">
    <source>
        <dbReference type="ARBA" id="ARBA00022840"/>
    </source>
</evidence>
<keyword evidence="8" id="KW-0539">Nucleus</keyword>
<evidence type="ECO:0000256" key="2">
    <source>
        <dbReference type="ARBA" id="ARBA00022517"/>
    </source>
</evidence>
<feature type="compositionally biased region" description="Acidic residues" evidence="11">
    <location>
        <begin position="384"/>
        <end position="400"/>
    </location>
</feature>
<keyword evidence="14" id="KW-1185">Reference proteome</keyword>
<dbReference type="PANTHER" id="PTHR12858">
    <property type="entry name" value="RIBOSOME BIOGENESIS PROTEIN"/>
    <property type="match status" value="1"/>
</dbReference>
<keyword evidence="7" id="KW-0342">GTP-binding</keyword>
<protein>
    <submittedName>
        <fullName evidence="13">Bms1, nucleolar GTPase involved in the ribosome assembly</fullName>
    </submittedName>
</protein>
<feature type="compositionally biased region" description="Acidic residues" evidence="11">
    <location>
        <begin position="463"/>
        <end position="504"/>
    </location>
</feature>
<name>D7G454_ECTSI</name>
<dbReference type="InterPro" id="IPR039761">
    <property type="entry name" value="Bms1/Tsr1"/>
</dbReference>
<dbReference type="Pfam" id="PF04950">
    <property type="entry name" value="RIBIOP_C"/>
    <property type="match status" value="1"/>
</dbReference>
<feature type="compositionally biased region" description="Acidic residues" evidence="11">
    <location>
        <begin position="817"/>
        <end position="827"/>
    </location>
</feature>
<evidence type="ECO:0000313" key="13">
    <source>
        <dbReference type="EMBL" id="CBJ27141.1"/>
    </source>
</evidence>
<keyword evidence="2" id="KW-0690">Ribosome biogenesis</keyword>
<reference evidence="13 14" key="1">
    <citation type="journal article" date="2010" name="Nature">
        <title>The Ectocarpus genome and the independent evolution of multicellularity in brown algae.</title>
        <authorList>
            <person name="Cock J.M."/>
            <person name="Sterck L."/>
            <person name="Rouze P."/>
            <person name="Scornet D."/>
            <person name="Allen A.E."/>
            <person name="Amoutzias G."/>
            <person name="Anthouard V."/>
            <person name="Artiguenave F."/>
            <person name="Aury J.M."/>
            <person name="Badger J.H."/>
            <person name="Beszteri B."/>
            <person name="Billiau K."/>
            <person name="Bonnet E."/>
            <person name="Bothwell J.H."/>
            <person name="Bowler C."/>
            <person name="Boyen C."/>
            <person name="Brownlee C."/>
            <person name="Carrano C.J."/>
            <person name="Charrier B."/>
            <person name="Cho G.Y."/>
            <person name="Coelho S.M."/>
            <person name="Collen J."/>
            <person name="Corre E."/>
            <person name="Da Silva C."/>
            <person name="Delage L."/>
            <person name="Delaroque N."/>
            <person name="Dittami S.M."/>
            <person name="Doulbeau S."/>
            <person name="Elias M."/>
            <person name="Farnham G."/>
            <person name="Gachon C.M."/>
            <person name="Gschloessl B."/>
            <person name="Heesch S."/>
            <person name="Jabbari K."/>
            <person name="Jubin C."/>
            <person name="Kawai H."/>
            <person name="Kimura K."/>
            <person name="Kloareg B."/>
            <person name="Kupper F.C."/>
            <person name="Lang D."/>
            <person name="Le Bail A."/>
            <person name="Leblanc C."/>
            <person name="Lerouge P."/>
            <person name="Lohr M."/>
            <person name="Lopez P.J."/>
            <person name="Martens C."/>
            <person name="Maumus F."/>
            <person name="Michel G."/>
            <person name="Miranda-Saavedra D."/>
            <person name="Morales J."/>
            <person name="Moreau H."/>
            <person name="Motomura T."/>
            <person name="Nagasato C."/>
            <person name="Napoli C.A."/>
            <person name="Nelson D.R."/>
            <person name="Nyvall-Collen P."/>
            <person name="Peters A.F."/>
            <person name="Pommier C."/>
            <person name="Potin P."/>
            <person name="Poulain J."/>
            <person name="Quesneville H."/>
            <person name="Read B."/>
            <person name="Rensing S.A."/>
            <person name="Ritter A."/>
            <person name="Rousvoal S."/>
            <person name="Samanta M."/>
            <person name="Samson G."/>
            <person name="Schroeder D.C."/>
            <person name="Segurens B."/>
            <person name="Strittmatter M."/>
            <person name="Tonon T."/>
            <person name="Tregear J.W."/>
            <person name="Valentin K."/>
            <person name="von Dassow P."/>
            <person name="Yamagishi T."/>
            <person name="Van de Peer Y."/>
            <person name="Wincker P."/>
        </authorList>
    </citation>
    <scope>NUCLEOTIDE SEQUENCE [LARGE SCALE GENOMIC DNA]</scope>
    <source>
        <strain evidence="14">Ec32 / CCAP1310/4</strain>
    </source>
</reference>
<dbReference type="InterPro" id="IPR027417">
    <property type="entry name" value="P-loop_NTPase"/>
</dbReference>
<comment type="similarity">
    <text evidence="10">Belongs to the TRAFAC class translation factor GTPase superfamily. Bms1-like GTPase family. BMS1 subfamily.</text>
</comment>
<dbReference type="InterPro" id="IPR007034">
    <property type="entry name" value="BMS1_TSR1_C"/>
</dbReference>
<dbReference type="EMBL" id="FN649740">
    <property type="protein sequence ID" value="CBJ27141.1"/>
    <property type="molecule type" value="Genomic_DNA"/>
</dbReference>
<feature type="region of interest" description="Disordered" evidence="11">
    <location>
        <begin position="730"/>
        <end position="871"/>
    </location>
</feature>
<feature type="compositionally biased region" description="Basic and acidic residues" evidence="11">
    <location>
        <begin position="57"/>
        <end position="68"/>
    </location>
</feature>
<evidence type="ECO:0000256" key="10">
    <source>
        <dbReference type="ARBA" id="ARBA00061391"/>
    </source>
</evidence>
<dbReference type="EMBL" id="FN648763">
    <property type="protein sequence ID" value="CBJ27141.1"/>
    <property type="molecule type" value="Genomic_DNA"/>
</dbReference>
<dbReference type="FunFam" id="3.40.50.300:FF:000105">
    <property type="entry name" value="BMS1 ribosome biogenesis factor"/>
    <property type="match status" value="1"/>
</dbReference>
<dbReference type="GO" id="GO:0005525">
    <property type="term" value="F:GTP binding"/>
    <property type="evidence" value="ECO:0007669"/>
    <property type="project" value="UniProtKB-KW"/>
</dbReference>
<feature type="compositionally biased region" description="Basic residues" evidence="11">
    <location>
        <begin position="12"/>
        <end position="30"/>
    </location>
</feature>
<dbReference type="InterPro" id="IPR037875">
    <property type="entry name" value="Bms1_N"/>
</dbReference>
<dbReference type="STRING" id="2880.D7G454"/>
<dbReference type="SMART" id="SM01362">
    <property type="entry name" value="DUF663"/>
    <property type="match status" value="1"/>
</dbReference>
<dbReference type="InParanoid" id="D7G454"/>
<feature type="compositionally biased region" description="Basic and acidic residues" evidence="11">
    <location>
        <begin position="698"/>
        <end position="709"/>
    </location>
</feature>
<evidence type="ECO:0000256" key="9">
    <source>
        <dbReference type="ARBA" id="ARBA00049117"/>
    </source>
</evidence>
<dbReference type="GO" id="GO:0000479">
    <property type="term" value="P:endonucleolytic cleavage of tricistronic rRNA transcript (SSU-rRNA, 5.8S rRNA, LSU-rRNA)"/>
    <property type="evidence" value="ECO:0007669"/>
    <property type="project" value="TreeGrafter"/>
</dbReference>
<feature type="compositionally biased region" description="Acidic residues" evidence="11">
    <location>
        <begin position="679"/>
        <end position="690"/>
    </location>
</feature>
<feature type="compositionally biased region" description="Low complexity" evidence="11">
    <location>
        <begin position="447"/>
        <end position="462"/>
    </location>
</feature>
<dbReference type="GO" id="GO:0032040">
    <property type="term" value="C:small-subunit processome"/>
    <property type="evidence" value="ECO:0007669"/>
    <property type="project" value="UniProtKB-ARBA"/>
</dbReference>
<sequence length="1081" mass="117628">MSDALSLTKDAKKPHRTSKSGAKANKKKEKGGKVERHNPRAFSVSKIGKTRKTQQRNLDRAQRKEVVPQVDRAEEVPPPVMVVVMGPRGSGKTTLIRSLIKLYTGHNLKESTGPITVVSGKNRRITFQECPDDLCGMVDLAKVADLVLLVVDGSFGFEMETFEFLNILQVHGFPKVMCVLTHLDRFDNVKALRATKKKLKTRFWTEVYNGAKVFGMGGEINGKYPKTEVRNIALYLSRTKFRPLRWRNTHPYVVVDRYEDITYPQKVLEDPTCDREVAVFGYVRGTHLKAGQRVHVIGAGDFGMAEVSALQDPCPLPTKEKVANRSLNKKESQLYAPLANIGSVVIDQDAMYIDIGRANYTRKENLLLEDGAAEAAGGGGGSGSEEEEEDDGDDEYEEGGGGDFDAKDSSRLLRELQDVRSAVDEKMGASELKLFGGRKGGRKGVSGEEASMAAARAAAAAAAEEEEADDGGDGSEEESSEDEDEGEESSGEEESSEESSEEGSDGSSDGGAMSVDEDEGNGVKKRKNIKMPREERVAASPGGSGGGRTRRRALFDDDDVTGRGEDGRDEEDDSDGSMSEDDDDVDENGGVSQAWKSGMATRAAERFLQRKSQNVNLQDLVYGRPGRGGQDNAAKEGEDSASEEEGGDQEQDDDFFTIRGGGNKGSKRRGHSSSGGGDAESEDDDDDEDGGGGVGGGDRSKFYPDREALDDWEGTGDDCAIEAIRNKFVTGDWGSGAGANGAGGGGAGDGDDGDGDDDDSEVYGDFEDLQTGDKFGPGAEDSDDSDDDDDGDEENGMETEREKNARLKAEAMASKDEGEEGDEDEEGGGGGGEKKKRLDANGEEIEDDDEFLREATKRREDQQTRNRKEFEDMGDAAQLRIRGFPQGRYVRIRFKALPAEFVTNFRPENPVIVGGLMAAEEGLAMVRTRAKRHRWHGKTLKSNDPLVVSAGWRRFQTQPVFATEDPNERQRYLKYTPEHMHCFCYFYGPIIPQNTGIMAFQSMGNTATGFRVALTGTALELDAKFEVVKKLKLVGYPDKIFKKTAFIKGMFNSDLECWSGSTSLRLGGSSCSVILTPCYVG</sequence>
<dbReference type="PROSITE" id="PS51714">
    <property type="entry name" value="G_BMS1"/>
    <property type="match status" value="1"/>
</dbReference>
<dbReference type="SMART" id="SM00785">
    <property type="entry name" value="AARP2CN"/>
    <property type="match status" value="1"/>
</dbReference>
<evidence type="ECO:0000256" key="1">
    <source>
        <dbReference type="ARBA" id="ARBA00004604"/>
    </source>
</evidence>
<feature type="region of interest" description="Disordered" evidence="11">
    <location>
        <begin position="435"/>
        <end position="714"/>
    </location>
</feature>
<dbReference type="CDD" id="cd01882">
    <property type="entry name" value="BMS1"/>
    <property type="match status" value="1"/>
</dbReference>
<dbReference type="eggNOG" id="KOG1951">
    <property type="taxonomic scope" value="Eukaryota"/>
</dbReference>
<proteinExistence type="inferred from homology"/>
<dbReference type="InterPro" id="IPR030387">
    <property type="entry name" value="G_Bms1/Tsr1_dom"/>
</dbReference>
<dbReference type="OrthoDB" id="10260897at2759"/>
<evidence type="ECO:0000256" key="5">
    <source>
        <dbReference type="ARBA" id="ARBA00022801"/>
    </source>
</evidence>
<dbReference type="GO" id="GO:0000462">
    <property type="term" value="P:maturation of SSU-rRNA from tricistronic rRNA transcript (SSU-rRNA, 5.8S rRNA, LSU-rRNA)"/>
    <property type="evidence" value="ECO:0007669"/>
    <property type="project" value="TreeGrafter"/>
</dbReference>
<evidence type="ECO:0000256" key="7">
    <source>
        <dbReference type="ARBA" id="ARBA00023134"/>
    </source>
</evidence>
<feature type="compositionally biased region" description="Acidic residues" evidence="11">
    <location>
        <begin position="841"/>
        <end position="851"/>
    </location>
</feature>
<feature type="region of interest" description="Disordered" evidence="11">
    <location>
        <begin position="373"/>
        <end position="410"/>
    </location>
</feature>
<dbReference type="GO" id="GO:0030686">
    <property type="term" value="C:90S preribosome"/>
    <property type="evidence" value="ECO:0007669"/>
    <property type="project" value="TreeGrafter"/>
</dbReference>
<dbReference type="Pfam" id="PF08142">
    <property type="entry name" value="AARP2CN"/>
    <property type="match status" value="1"/>
</dbReference>
<feature type="compositionally biased region" description="Gly residues" evidence="11">
    <location>
        <begin position="733"/>
        <end position="748"/>
    </location>
</feature>
<dbReference type="FunCoup" id="D7G454">
    <property type="interactions" value="542"/>
</dbReference>
<feature type="compositionally biased region" description="Acidic residues" evidence="11">
    <location>
        <begin position="780"/>
        <end position="797"/>
    </location>
</feature>
<evidence type="ECO:0000256" key="4">
    <source>
        <dbReference type="ARBA" id="ARBA00022741"/>
    </source>
</evidence>
<dbReference type="GO" id="GO:0034511">
    <property type="term" value="F:U3 snoRNA binding"/>
    <property type="evidence" value="ECO:0007669"/>
    <property type="project" value="TreeGrafter"/>
</dbReference>
<evidence type="ECO:0000256" key="8">
    <source>
        <dbReference type="ARBA" id="ARBA00023242"/>
    </source>
</evidence>
<dbReference type="OMA" id="KLHVPMV"/>
<feature type="compositionally biased region" description="Basic and acidic residues" evidence="11">
    <location>
        <begin position="852"/>
        <end position="871"/>
    </location>
</feature>
<accession>D7G454</accession>
<dbReference type="Proteomes" id="UP000002630">
    <property type="component" value="Linkage Group LG15"/>
</dbReference>
<evidence type="ECO:0000256" key="11">
    <source>
        <dbReference type="SAM" id="MobiDB-lite"/>
    </source>
</evidence>
<feature type="compositionally biased region" description="Acidic residues" evidence="11">
    <location>
        <begin position="639"/>
        <end position="655"/>
    </location>
</feature>
<dbReference type="AlphaFoldDB" id="D7G454"/>
<feature type="region of interest" description="Disordered" evidence="11">
    <location>
        <begin position="1"/>
        <end position="68"/>
    </location>
</feature>
<feature type="compositionally biased region" description="Acidic residues" evidence="11">
    <location>
        <begin position="749"/>
        <end position="770"/>
    </location>
</feature>
<dbReference type="GO" id="GO:0005654">
    <property type="term" value="C:nucleoplasm"/>
    <property type="evidence" value="ECO:0007669"/>
    <property type="project" value="UniProtKB-ARBA"/>
</dbReference>
<dbReference type="SUPFAM" id="SSF52540">
    <property type="entry name" value="P-loop containing nucleoside triphosphate hydrolases"/>
    <property type="match status" value="1"/>
</dbReference>
<evidence type="ECO:0000313" key="14">
    <source>
        <dbReference type="Proteomes" id="UP000002630"/>
    </source>
</evidence>
<dbReference type="InterPro" id="IPR012948">
    <property type="entry name" value="AARP2CN"/>
</dbReference>
<keyword evidence="5" id="KW-0378">Hydrolase</keyword>
<comment type="subcellular location">
    <subcellularLocation>
        <location evidence="1">Nucleus</location>
        <location evidence="1">Nucleolus</location>
    </subcellularLocation>
</comment>
<dbReference type="GO" id="GO:0003924">
    <property type="term" value="F:GTPase activity"/>
    <property type="evidence" value="ECO:0007669"/>
    <property type="project" value="TreeGrafter"/>
</dbReference>
<dbReference type="GO" id="GO:0005524">
    <property type="term" value="F:ATP binding"/>
    <property type="evidence" value="ECO:0007669"/>
    <property type="project" value="UniProtKB-KW"/>
</dbReference>
<keyword evidence="6" id="KW-0067">ATP-binding</keyword>
<organism evidence="13 14">
    <name type="scientific">Ectocarpus siliculosus</name>
    <name type="common">Brown alga</name>
    <name type="synonym">Conferva siliculosa</name>
    <dbReference type="NCBI Taxonomy" id="2880"/>
    <lineage>
        <taxon>Eukaryota</taxon>
        <taxon>Sar</taxon>
        <taxon>Stramenopiles</taxon>
        <taxon>Ochrophyta</taxon>
        <taxon>PX clade</taxon>
        <taxon>Phaeophyceae</taxon>
        <taxon>Ectocarpales</taxon>
        <taxon>Ectocarpaceae</taxon>
        <taxon>Ectocarpus</taxon>
    </lineage>
</organism>
<feature type="compositionally biased region" description="Low complexity" evidence="11">
    <location>
        <begin position="505"/>
        <end position="514"/>
    </location>
</feature>
<gene>
    <name evidence="13" type="primary">Bms1</name>
    <name evidence="13" type="ORF">Esi_0055_0116</name>
</gene>
<comment type="catalytic activity">
    <reaction evidence="9">
        <text>GTP + H2O = GDP + phosphate + H(+)</text>
        <dbReference type="Rhea" id="RHEA:19669"/>
        <dbReference type="ChEBI" id="CHEBI:15377"/>
        <dbReference type="ChEBI" id="CHEBI:15378"/>
        <dbReference type="ChEBI" id="CHEBI:37565"/>
        <dbReference type="ChEBI" id="CHEBI:43474"/>
        <dbReference type="ChEBI" id="CHEBI:58189"/>
    </reaction>
    <physiologicalReaction direction="left-to-right" evidence="9">
        <dbReference type="Rhea" id="RHEA:19670"/>
    </physiologicalReaction>
</comment>
<dbReference type="Gene3D" id="3.40.50.300">
    <property type="entry name" value="P-loop containing nucleotide triphosphate hydrolases"/>
    <property type="match status" value="1"/>
</dbReference>
<evidence type="ECO:0000256" key="3">
    <source>
        <dbReference type="ARBA" id="ARBA00022553"/>
    </source>
</evidence>
<dbReference type="PANTHER" id="PTHR12858:SF2">
    <property type="entry name" value="RIBOSOME BIOGENESIS PROTEIN BMS1 HOMOLOG"/>
    <property type="match status" value="1"/>
</dbReference>
<evidence type="ECO:0000259" key="12">
    <source>
        <dbReference type="PROSITE" id="PS51714"/>
    </source>
</evidence>
<keyword evidence="3" id="KW-0597">Phosphoprotein</keyword>
<feature type="domain" description="Bms1-type G" evidence="12">
    <location>
        <begin position="77"/>
        <end position="242"/>
    </location>
</feature>
<keyword evidence="4" id="KW-0547">Nucleotide-binding</keyword>
<feature type="compositionally biased region" description="Acidic residues" evidence="11">
    <location>
        <begin position="567"/>
        <end position="587"/>
    </location>
</feature>
<feature type="compositionally biased region" description="Basic and acidic residues" evidence="11">
    <location>
        <begin position="798"/>
        <end position="816"/>
    </location>
</feature>